<keyword evidence="3 6" id="KW-0808">Transferase</keyword>
<dbReference type="SUPFAM" id="SSF52151">
    <property type="entry name" value="FabD/lysophospholipase-like"/>
    <property type="match status" value="1"/>
</dbReference>
<protein>
    <recommendedName>
        <fullName evidence="2 6">Malonyl CoA-acyl carrier protein transacylase</fullName>
        <ecNumber evidence="1 6">2.3.1.39</ecNumber>
    </recommendedName>
</protein>
<dbReference type="Gene3D" id="3.30.70.250">
    <property type="entry name" value="Malonyl-CoA ACP transacylase, ACP-binding"/>
    <property type="match status" value="1"/>
</dbReference>
<dbReference type="InterPro" id="IPR014043">
    <property type="entry name" value="Acyl_transferase_dom"/>
</dbReference>
<evidence type="ECO:0000256" key="2">
    <source>
        <dbReference type="ARBA" id="ARBA00018953"/>
    </source>
</evidence>
<dbReference type="PANTHER" id="PTHR42681:SF1">
    <property type="entry name" value="MALONYL-COA-ACYL CARRIER PROTEIN TRANSACYLASE, MITOCHONDRIAL"/>
    <property type="match status" value="1"/>
</dbReference>
<dbReference type="NCBIfam" id="TIGR03131">
    <property type="entry name" value="malonate_mdcH"/>
    <property type="match status" value="1"/>
</dbReference>
<dbReference type="EMBL" id="WTVR01000008">
    <property type="protein sequence ID" value="NMF87943.1"/>
    <property type="molecule type" value="Genomic_DNA"/>
</dbReference>
<evidence type="ECO:0000256" key="5">
    <source>
        <dbReference type="ARBA" id="ARBA00048462"/>
    </source>
</evidence>
<proteinExistence type="inferred from homology"/>
<evidence type="ECO:0000256" key="6">
    <source>
        <dbReference type="PIRNR" id="PIRNR000446"/>
    </source>
</evidence>
<evidence type="ECO:0000259" key="7">
    <source>
        <dbReference type="SMART" id="SM00827"/>
    </source>
</evidence>
<sequence length="314" mass="32966">MSTAFLFPGQGSQRPGMLHALPADEQVAAALAEAAEVLHLDPLGLDSAEALASTVAVQLSLLIAGVATARSLIARGARPDLVAGMSIGAFPAAVVAGALDYCDALRLVALRARLMEDSFPRGYGMTAIVGLDVRRCAQLVARVHAPASPVYVANRNAERQMVVAGAEAAMEDVARLALEHGATRTERLAVSVPSHCELLRPAADTMREALAAVRLRPTRIDYLSASSARTIIHPAPLAEDLASNMACPVNWYDTARLAWERGARLSVEMPSGNVLSGLTQEVFAEGVCVCSQDTPVDTIVALVDREHRAGSCGG</sequence>
<evidence type="ECO:0000256" key="4">
    <source>
        <dbReference type="ARBA" id="ARBA00023315"/>
    </source>
</evidence>
<dbReference type="InterPro" id="IPR024925">
    <property type="entry name" value="Malonyl_CoA-ACP_transAc"/>
</dbReference>
<dbReference type="RefSeq" id="WP_169205381.1">
    <property type="nucleotide sequence ID" value="NZ_CP059560.1"/>
</dbReference>
<dbReference type="Proteomes" id="UP000652074">
    <property type="component" value="Unassembled WGS sequence"/>
</dbReference>
<evidence type="ECO:0000313" key="8">
    <source>
        <dbReference type="EMBL" id="NMF87943.1"/>
    </source>
</evidence>
<keyword evidence="4 6" id="KW-0012">Acyltransferase</keyword>
<evidence type="ECO:0000313" key="9">
    <source>
        <dbReference type="Proteomes" id="UP000652074"/>
    </source>
</evidence>
<dbReference type="Gene3D" id="3.40.366.10">
    <property type="entry name" value="Malonyl-Coenzyme A Acyl Carrier Protein, domain 2"/>
    <property type="match status" value="1"/>
</dbReference>
<dbReference type="EC" id="2.3.1.39" evidence="1 6"/>
<keyword evidence="9" id="KW-1185">Reference proteome</keyword>
<dbReference type="InterPro" id="IPR016036">
    <property type="entry name" value="Malonyl_transacylase_ACP-bd"/>
</dbReference>
<dbReference type="InterPro" id="IPR050858">
    <property type="entry name" value="Mal-CoA-ACP_Trans/PKS_FabD"/>
</dbReference>
<evidence type="ECO:0000256" key="3">
    <source>
        <dbReference type="ARBA" id="ARBA00022679"/>
    </source>
</evidence>
<comment type="catalytic activity">
    <reaction evidence="5 6">
        <text>holo-[ACP] + malonyl-CoA = malonyl-[ACP] + CoA</text>
        <dbReference type="Rhea" id="RHEA:41792"/>
        <dbReference type="Rhea" id="RHEA-COMP:9623"/>
        <dbReference type="Rhea" id="RHEA-COMP:9685"/>
        <dbReference type="ChEBI" id="CHEBI:57287"/>
        <dbReference type="ChEBI" id="CHEBI:57384"/>
        <dbReference type="ChEBI" id="CHEBI:64479"/>
        <dbReference type="ChEBI" id="CHEBI:78449"/>
        <dbReference type="EC" id="2.3.1.39"/>
    </reaction>
</comment>
<dbReference type="InterPro" id="IPR017554">
    <property type="entry name" value="Malonate_deCOase_MdcHsu"/>
</dbReference>
<feature type="domain" description="Malonyl-CoA:ACP transacylase (MAT)" evidence="7">
    <location>
        <begin position="6"/>
        <end position="307"/>
    </location>
</feature>
<dbReference type="PIRSF" id="PIRSF000446">
    <property type="entry name" value="Mct"/>
    <property type="match status" value="1"/>
</dbReference>
<evidence type="ECO:0000256" key="1">
    <source>
        <dbReference type="ARBA" id="ARBA00013258"/>
    </source>
</evidence>
<dbReference type="SUPFAM" id="SSF55048">
    <property type="entry name" value="Probable ACP-binding domain of malonyl-CoA ACP transacylase"/>
    <property type="match status" value="1"/>
</dbReference>
<dbReference type="InterPro" id="IPR016035">
    <property type="entry name" value="Acyl_Trfase/lysoPLipase"/>
</dbReference>
<reference evidence="8 9" key="1">
    <citation type="submission" date="2019-12" db="EMBL/GenBank/DDBJ databases">
        <title>Comparative genomics gives insights into the taxonomy of the Azoarcus-Aromatoleum group and reveals separate origins of nif in the plant-associated Azoarcus and non-plant-associated Aromatoleum sub-groups.</title>
        <authorList>
            <person name="Lafos M."/>
            <person name="Maluk M."/>
            <person name="Batista M."/>
            <person name="Junghare M."/>
            <person name="Carmona M."/>
            <person name="Faoro H."/>
            <person name="Cruz L.M."/>
            <person name="Battistoni F."/>
            <person name="De Souza E."/>
            <person name="Pedrosa F."/>
            <person name="Chen W.-M."/>
            <person name="Poole P.S."/>
            <person name="Dixon R.A."/>
            <person name="James E.K."/>
        </authorList>
    </citation>
    <scope>NUCLEOTIDE SEQUENCE [LARGE SCALE GENOMIC DNA]</scope>
    <source>
        <strain evidence="8 9">ToN1</strain>
    </source>
</reference>
<gene>
    <name evidence="8" type="primary">mdcH</name>
    <name evidence="8" type="ORF">GPA26_05555</name>
</gene>
<name>A0ABX1MMV4_9RHOO</name>
<dbReference type="Pfam" id="PF00698">
    <property type="entry name" value="Acyl_transf_1"/>
    <property type="match status" value="1"/>
</dbReference>
<accession>A0ABX1MMV4</accession>
<organism evidence="8 9">
    <name type="scientific">Aromatoleum petrolei</name>
    <dbReference type="NCBI Taxonomy" id="76116"/>
    <lineage>
        <taxon>Bacteria</taxon>
        <taxon>Pseudomonadati</taxon>
        <taxon>Pseudomonadota</taxon>
        <taxon>Betaproteobacteria</taxon>
        <taxon>Rhodocyclales</taxon>
        <taxon>Rhodocyclaceae</taxon>
        <taxon>Aromatoleum</taxon>
    </lineage>
</organism>
<dbReference type="InterPro" id="IPR001227">
    <property type="entry name" value="Ac_transferase_dom_sf"/>
</dbReference>
<dbReference type="PANTHER" id="PTHR42681">
    <property type="entry name" value="MALONYL-COA-ACYL CARRIER PROTEIN TRANSACYLASE, MITOCHONDRIAL"/>
    <property type="match status" value="1"/>
</dbReference>
<comment type="similarity">
    <text evidence="6">Belongs to the fabD family.</text>
</comment>
<dbReference type="SMART" id="SM00827">
    <property type="entry name" value="PKS_AT"/>
    <property type="match status" value="1"/>
</dbReference>
<comment type="caution">
    <text evidence="8">The sequence shown here is derived from an EMBL/GenBank/DDBJ whole genome shotgun (WGS) entry which is preliminary data.</text>
</comment>